<dbReference type="AlphaFoldDB" id="A0A396JMA4"/>
<protein>
    <submittedName>
        <fullName evidence="1">Uncharacterized protein</fullName>
    </submittedName>
</protein>
<name>A0A396JMA4_MEDTR</name>
<proteinExistence type="predicted"/>
<evidence type="ECO:0000313" key="1">
    <source>
        <dbReference type="EMBL" id="RHN77448.1"/>
    </source>
</evidence>
<dbReference type="Gramene" id="rna907">
    <property type="protein sequence ID" value="RHN77448.1"/>
    <property type="gene ID" value="gene907"/>
</dbReference>
<gene>
    <name evidence="1" type="ORF">MtrunA17_Chr1g0154931</name>
</gene>
<accession>A0A396JMA4</accession>
<sequence length="61" mass="7150">MHFDCSISTTLGHNLCHTMKTYANVPPRETPKMRLTHLHSKSVVYWPFHIHVSQYILLLSM</sequence>
<comment type="caution">
    <text evidence="1">The sequence shown here is derived from an EMBL/GenBank/DDBJ whole genome shotgun (WGS) entry which is preliminary data.</text>
</comment>
<dbReference type="Proteomes" id="UP000265566">
    <property type="component" value="Chromosome 1"/>
</dbReference>
<dbReference type="EMBL" id="PSQE01000001">
    <property type="protein sequence ID" value="RHN77448.1"/>
    <property type="molecule type" value="Genomic_DNA"/>
</dbReference>
<organism evidence="1">
    <name type="scientific">Medicago truncatula</name>
    <name type="common">Barrel medic</name>
    <name type="synonym">Medicago tribuloides</name>
    <dbReference type="NCBI Taxonomy" id="3880"/>
    <lineage>
        <taxon>Eukaryota</taxon>
        <taxon>Viridiplantae</taxon>
        <taxon>Streptophyta</taxon>
        <taxon>Embryophyta</taxon>
        <taxon>Tracheophyta</taxon>
        <taxon>Spermatophyta</taxon>
        <taxon>Magnoliopsida</taxon>
        <taxon>eudicotyledons</taxon>
        <taxon>Gunneridae</taxon>
        <taxon>Pentapetalae</taxon>
        <taxon>rosids</taxon>
        <taxon>fabids</taxon>
        <taxon>Fabales</taxon>
        <taxon>Fabaceae</taxon>
        <taxon>Papilionoideae</taxon>
        <taxon>50 kb inversion clade</taxon>
        <taxon>NPAAA clade</taxon>
        <taxon>Hologalegina</taxon>
        <taxon>IRL clade</taxon>
        <taxon>Trifolieae</taxon>
        <taxon>Medicago</taxon>
    </lineage>
</organism>
<reference evidence="1" key="1">
    <citation type="journal article" date="2018" name="Nat. Plants">
        <title>Whole-genome landscape of Medicago truncatula symbiotic genes.</title>
        <authorList>
            <person name="Pecrix Y."/>
            <person name="Gamas P."/>
            <person name="Carrere S."/>
        </authorList>
    </citation>
    <scope>NUCLEOTIDE SEQUENCE</scope>
    <source>
        <tissue evidence="1">Leaves</tissue>
    </source>
</reference>